<dbReference type="AlphaFoldDB" id="A0A3S3NR26"/>
<name>A0A3S3NR26_9ACAR</name>
<dbReference type="OrthoDB" id="6513231at2759"/>
<dbReference type="Proteomes" id="UP000285301">
    <property type="component" value="Unassembled WGS sequence"/>
</dbReference>
<keyword evidence="2" id="KW-1185">Reference proteome</keyword>
<sequence>MKHYVLHSNGKFSHFGNLILELNSIESNLHPEMFQLLTSPDEVPLNTDSCENLLKASKQIRLIRNHLSSYLEPDVDAINLISYAEEALSVCELIQFSIKLGTALCQAGRNPSADKIGLGLVNLGIHNLPATVKTDLANRLITVIQKFRLNLESNYCDETVSKNMRPLYSLLENLIPESTESHETDFQACLADYSVKRFDFGDPCINPAFNATESQLRYLTMCPREAKICQVEITTINKVFSGIERRCAVNCYPTCFTRGYGLEYQACTYCCGSIDPEDFDQETASDYRCPM</sequence>
<gene>
    <name evidence="1" type="ORF">B4U79_04428</name>
</gene>
<dbReference type="STRING" id="1965070.A0A3S3NR26"/>
<accession>A0A3S3NR26</accession>
<reference evidence="1 2" key="1">
    <citation type="journal article" date="2018" name="Gigascience">
        <title>Genomes of trombidid mites reveal novel predicted allergens and laterally-transferred genes associated with secondary metabolism.</title>
        <authorList>
            <person name="Dong X."/>
            <person name="Chaisiri K."/>
            <person name="Xia D."/>
            <person name="Armstrong S.D."/>
            <person name="Fang Y."/>
            <person name="Donnelly M.J."/>
            <person name="Kadowaki T."/>
            <person name="McGarry J.W."/>
            <person name="Darby A.C."/>
            <person name="Makepeace B.L."/>
        </authorList>
    </citation>
    <scope>NUCLEOTIDE SEQUENCE [LARGE SCALE GENOMIC DNA]</scope>
    <source>
        <strain evidence="1">UoL-WK</strain>
    </source>
</reference>
<dbReference type="CDD" id="cd00117">
    <property type="entry name" value="TFP"/>
    <property type="match status" value="1"/>
</dbReference>
<comment type="caution">
    <text evidence="1">The sequence shown here is derived from an EMBL/GenBank/DDBJ whole genome shotgun (WGS) entry which is preliminary data.</text>
</comment>
<protein>
    <submittedName>
        <fullName evidence="1">Uncharacterized protein</fullName>
    </submittedName>
</protein>
<evidence type="ECO:0000313" key="2">
    <source>
        <dbReference type="Proteomes" id="UP000285301"/>
    </source>
</evidence>
<organism evidence="1 2">
    <name type="scientific">Dinothrombium tinctorium</name>
    <dbReference type="NCBI Taxonomy" id="1965070"/>
    <lineage>
        <taxon>Eukaryota</taxon>
        <taxon>Metazoa</taxon>
        <taxon>Ecdysozoa</taxon>
        <taxon>Arthropoda</taxon>
        <taxon>Chelicerata</taxon>
        <taxon>Arachnida</taxon>
        <taxon>Acari</taxon>
        <taxon>Acariformes</taxon>
        <taxon>Trombidiformes</taxon>
        <taxon>Prostigmata</taxon>
        <taxon>Anystina</taxon>
        <taxon>Parasitengona</taxon>
        <taxon>Trombidioidea</taxon>
        <taxon>Trombidiidae</taxon>
        <taxon>Dinothrombium</taxon>
    </lineage>
</organism>
<evidence type="ECO:0000313" key="1">
    <source>
        <dbReference type="EMBL" id="RWS07631.1"/>
    </source>
</evidence>
<proteinExistence type="predicted"/>
<dbReference type="EMBL" id="NCKU01003381">
    <property type="protein sequence ID" value="RWS07631.1"/>
    <property type="molecule type" value="Genomic_DNA"/>
</dbReference>